<name>K0RBP4_THAOC</name>
<dbReference type="Proteomes" id="UP000266841">
    <property type="component" value="Unassembled WGS sequence"/>
</dbReference>
<feature type="region of interest" description="Disordered" evidence="1">
    <location>
        <begin position="98"/>
        <end position="219"/>
    </location>
</feature>
<dbReference type="EMBL" id="AGNL01047711">
    <property type="protein sequence ID" value="EJK46511.1"/>
    <property type="molecule type" value="Genomic_DNA"/>
</dbReference>
<feature type="region of interest" description="Disordered" evidence="1">
    <location>
        <begin position="42"/>
        <end position="61"/>
    </location>
</feature>
<feature type="compositionally biased region" description="Basic residues" evidence="1">
    <location>
        <begin position="44"/>
        <end position="61"/>
    </location>
</feature>
<reference evidence="2 3" key="1">
    <citation type="journal article" date="2012" name="Genome Biol.">
        <title>Genome and low-iron response of an oceanic diatom adapted to chronic iron limitation.</title>
        <authorList>
            <person name="Lommer M."/>
            <person name="Specht M."/>
            <person name="Roy A.S."/>
            <person name="Kraemer L."/>
            <person name="Andreson R."/>
            <person name="Gutowska M.A."/>
            <person name="Wolf J."/>
            <person name="Bergner S.V."/>
            <person name="Schilhabel M.B."/>
            <person name="Klostermeier U.C."/>
            <person name="Beiko R.G."/>
            <person name="Rosenstiel P."/>
            <person name="Hippler M."/>
            <person name="Laroche J."/>
        </authorList>
    </citation>
    <scope>NUCLEOTIDE SEQUENCE [LARGE SCALE GENOMIC DNA]</scope>
    <source>
        <strain evidence="2 3">CCMP1005</strain>
    </source>
</reference>
<evidence type="ECO:0000256" key="1">
    <source>
        <dbReference type="SAM" id="MobiDB-lite"/>
    </source>
</evidence>
<protein>
    <submittedName>
        <fullName evidence="2">Uncharacterized protein</fullName>
    </submittedName>
</protein>
<feature type="compositionally biased region" description="Low complexity" evidence="1">
    <location>
        <begin position="160"/>
        <end position="177"/>
    </location>
</feature>
<dbReference type="AlphaFoldDB" id="K0RBP4"/>
<gene>
    <name evidence="2" type="ORF">THAOC_34817</name>
</gene>
<keyword evidence="3" id="KW-1185">Reference proteome</keyword>
<proteinExistence type="predicted"/>
<evidence type="ECO:0000313" key="2">
    <source>
        <dbReference type="EMBL" id="EJK46511.1"/>
    </source>
</evidence>
<accession>K0RBP4</accession>
<comment type="caution">
    <text evidence="2">The sequence shown here is derived from an EMBL/GenBank/DDBJ whole genome shotgun (WGS) entry which is preliminary data.</text>
</comment>
<sequence>MSTVSFPQYEEKLRRADKHTLRASEKGLPSAVTVVVSAAVKPAAARRRPHDGWRRVGKQRVRAREQRGCHLLLLRRARKVSERSAVGGRAVAVLGSAAVKPAAARRPHSPHNGWRRPAGQRVQARQRGSGNDSVLSGALSEHYQKHYQKSPKYQDAVQKSSPTLKSSSIGSSSCALSEAPERSKCDKSVHDGGSAEQDRPSASSFDCLDIDATTEGRRP</sequence>
<feature type="compositionally biased region" description="Basic and acidic residues" evidence="1">
    <location>
        <begin position="179"/>
        <end position="190"/>
    </location>
</feature>
<evidence type="ECO:0000313" key="3">
    <source>
        <dbReference type="Proteomes" id="UP000266841"/>
    </source>
</evidence>
<organism evidence="2 3">
    <name type="scientific">Thalassiosira oceanica</name>
    <name type="common">Marine diatom</name>
    <dbReference type="NCBI Taxonomy" id="159749"/>
    <lineage>
        <taxon>Eukaryota</taxon>
        <taxon>Sar</taxon>
        <taxon>Stramenopiles</taxon>
        <taxon>Ochrophyta</taxon>
        <taxon>Bacillariophyta</taxon>
        <taxon>Coscinodiscophyceae</taxon>
        <taxon>Thalassiosirophycidae</taxon>
        <taxon>Thalassiosirales</taxon>
        <taxon>Thalassiosiraceae</taxon>
        <taxon>Thalassiosira</taxon>
    </lineage>
</organism>